<dbReference type="Pfam" id="PF20256">
    <property type="entry name" value="MoCoBD_2"/>
    <property type="match status" value="2"/>
</dbReference>
<dbReference type="GO" id="GO:0016491">
    <property type="term" value="F:oxidoreductase activity"/>
    <property type="evidence" value="ECO:0007669"/>
    <property type="project" value="InterPro"/>
</dbReference>
<name>A0A4D4N7P9_STRAX</name>
<dbReference type="InterPro" id="IPR052516">
    <property type="entry name" value="N-heterocyclic_Hydroxylase"/>
</dbReference>
<sequence length="917" mass="96711">MIYTLAASTLTVAAPLGCDTPAAEGAESVRARSDVLVTGADDEMLVLEVTEANKVVVRLPRLEVGQGVTTAVAMMIAEELDARLVDVSIPLAEARRKGNQYTGGSSSVSSLYGPARELAALARAKLVTAAARRWHIPARFLRTEGTRVIAPDGRSATFGSLTASAARVGRPAVSSKPKPVSKHRVIGRPTPRIDARDIVTGRAQYAGDLAVAGAKPTVVARPPTLGGRVRTLDDRAARAMPGVRAVVKVAGGVAVVADTFHHAFKARDALKITWVPGPLAALSDAEIRARLQAAVPRFGTPPRGSAQTEAKFEFAFVSHAPMEVLTAVADVRAHSAELWFASQSPMDARDSIASAIGLPASKVRVHVLRAGGSFGRRLNHDAALEAALVSKAAGRPVKLMWSRADDIRHGRMRPADHHRIRASHAGGRVVAFAHSVATVSETNDGLSAGVRPAAFARAAGPLPSHSGLYNFGSISGDWGSVDLAVPIGPWRSVSSGTSRTAEEIVVDEVARALGKDPVAFRRTTLRGKAVRAVLDKVAAAGEWGRALPAGQAQGVAVHEEYGSCVACLAEIDATDPKNPRVTKVVMAADVGTAVNPSGLEAQLMGTAVDGISTVLRAGLHIDRGAVRESSYADFRYARQRHAPLHFEAHIMPSRRAPGGAGELGVPAAAGAVANAYARATGSRPRRFPSTSEPSISEKVPMPSYSFVLNGERVTVEAPADMPLLWVLRDLLNVTGPKYGCGVGVCRACTSHLDGGEIQPCVVPVADCADREVTTIEGLADGNRLHPVQQAWLDCDVAQCGFCQPGQIMAAVALLKRTPRPSDADIDAIENVCRCGTYFRIREAIKKASVKFPGQAHDRIRSRSPTLPSASQRFAEDLHPGLFDRPAPSWARRRGETVELVDEAQGLLLAGTVAGLPV</sequence>
<evidence type="ECO:0000313" key="3">
    <source>
        <dbReference type="EMBL" id="GDY79856.1"/>
    </source>
</evidence>
<dbReference type="Pfam" id="PF00111">
    <property type="entry name" value="Fer2"/>
    <property type="match status" value="1"/>
</dbReference>
<dbReference type="GO" id="GO:0046872">
    <property type="term" value="F:metal ion binding"/>
    <property type="evidence" value="ECO:0007669"/>
    <property type="project" value="InterPro"/>
</dbReference>
<dbReference type="PROSITE" id="PS51085">
    <property type="entry name" value="2FE2S_FER_2"/>
    <property type="match status" value="1"/>
</dbReference>
<dbReference type="SUPFAM" id="SSF54292">
    <property type="entry name" value="2Fe-2S ferredoxin-like"/>
    <property type="match status" value="1"/>
</dbReference>
<dbReference type="Gene3D" id="1.10.150.120">
    <property type="entry name" value="[2Fe-2S]-binding domain"/>
    <property type="match status" value="1"/>
</dbReference>
<dbReference type="Pfam" id="PF01799">
    <property type="entry name" value="Fer2_2"/>
    <property type="match status" value="1"/>
</dbReference>
<dbReference type="InterPro" id="IPR037165">
    <property type="entry name" value="AldOxase/xan_DH_Mopterin-bd_sf"/>
</dbReference>
<comment type="similarity">
    <text evidence="1">Belongs to the xanthine dehydrogenase family.</text>
</comment>
<dbReference type="SUPFAM" id="SSF47741">
    <property type="entry name" value="CO dehydrogenase ISP C-domain like"/>
    <property type="match status" value="1"/>
</dbReference>
<dbReference type="GO" id="GO:0051536">
    <property type="term" value="F:iron-sulfur cluster binding"/>
    <property type="evidence" value="ECO:0007669"/>
    <property type="project" value="InterPro"/>
</dbReference>
<protein>
    <submittedName>
        <fullName evidence="3">Isoquinoline 1-oxidoreductase subunit beta</fullName>
    </submittedName>
</protein>
<dbReference type="InterPro" id="IPR012675">
    <property type="entry name" value="Beta-grasp_dom_sf"/>
</dbReference>
<dbReference type="Gene3D" id="3.30.365.10">
    <property type="entry name" value="Aldehyde oxidase/xanthine dehydrogenase, molybdopterin binding domain"/>
    <property type="match status" value="4"/>
</dbReference>
<dbReference type="SMART" id="SM01008">
    <property type="entry name" value="Ald_Xan_dh_C"/>
    <property type="match status" value="1"/>
</dbReference>
<dbReference type="AlphaFoldDB" id="A0A4D4N7P9"/>
<dbReference type="Pfam" id="PF02738">
    <property type="entry name" value="MoCoBD_1"/>
    <property type="match status" value="1"/>
</dbReference>
<proteinExistence type="inferred from homology"/>
<dbReference type="InterPro" id="IPR000674">
    <property type="entry name" value="Ald_Oxase/Xan_DH_a/b"/>
</dbReference>
<dbReference type="InterPro" id="IPR008274">
    <property type="entry name" value="AldOxase/xan_DH_MoCoBD1"/>
</dbReference>
<dbReference type="InterPro" id="IPR036884">
    <property type="entry name" value="2Fe-2S-bd_dom_sf"/>
</dbReference>
<evidence type="ECO:0000313" key="4">
    <source>
        <dbReference type="Proteomes" id="UP000299211"/>
    </source>
</evidence>
<gene>
    <name evidence="3" type="ORF">SAV31267_093410</name>
</gene>
<dbReference type="InterPro" id="IPR002888">
    <property type="entry name" value="2Fe-2S-bd"/>
</dbReference>
<feature type="domain" description="2Fe-2S ferredoxin-type" evidence="2">
    <location>
        <begin position="702"/>
        <end position="778"/>
    </location>
</feature>
<dbReference type="PANTHER" id="PTHR47495:SF1">
    <property type="entry name" value="BLL3820 PROTEIN"/>
    <property type="match status" value="1"/>
</dbReference>
<dbReference type="EMBL" id="BJHY01000002">
    <property type="protein sequence ID" value="GDY79856.1"/>
    <property type="molecule type" value="Genomic_DNA"/>
</dbReference>
<dbReference type="Gene3D" id="3.90.1170.50">
    <property type="entry name" value="Aldehyde oxidase/xanthine dehydrogenase, a/b hammerhead"/>
    <property type="match status" value="1"/>
</dbReference>
<dbReference type="InterPro" id="IPR001041">
    <property type="entry name" value="2Fe-2S_ferredoxin-type"/>
</dbReference>
<reference evidence="3 4" key="1">
    <citation type="submission" date="2019-04" db="EMBL/GenBank/DDBJ databases">
        <title>Draft genome sequences of Streptomyces avermitilis ATCC 31267.</title>
        <authorList>
            <person name="Komaki H."/>
            <person name="Tamura T."/>
            <person name="Hosoyama A."/>
        </authorList>
    </citation>
    <scope>NUCLEOTIDE SEQUENCE [LARGE SCALE GENOMIC DNA]</scope>
    <source>
        <strain evidence="3 4">ATCC 31267</strain>
    </source>
</reference>
<evidence type="ECO:0000256" key="1">
    <source>
        <dbReference type="ARBA" id="ARBA00006849"/>
    </source>
</evidence>
<dbReference type="PANTHER" id="PTHR47495">
    <property type="entry name" value="ALDEHYDE DEHYDROGENASE"/>
    <property type="match status" value="1"/>
</dbReference>
<comment type="caution">
    <text evidence="3">The sequence shown here is derived from an EMBL/GenBank/DDBJ whole genome shotgun (WGS) entry which is preliminary data.</text>
</comment>
<dbReference type="STRING" id="33903.AQJ43_35425"/>
<dbReference type="InterPro" id="IPR046867">
    <property type="entry name" value="AldOxase/xan_DH_MoCoBD2"/>
</dbReference>
<dbReference type="InterPro" id="IPR036010">
    <property type="entry name" value="2Fe-2S_ferredoxin-like_sf"/>
</dbReference>
<dbReference type="Proteomes" id="UP000299211">
    <property type="component" value="Unassembled WGS sequence"/>
</dbReference>
<dbReference type="SUPFAM" id="SSF56003">
    <property type="entry name" value="Molybdenum cofactor-binding domain"/>
    <property type="match status" value="2"/>
</dbReference>
<evidence type="ECO:0000259" key="2">
    <source>
        <dbReference type="PROSITE" id="PS51085"/>
    </source>
</evidence>
<accession>A0A4D4N7P9</accession>
<dbReference type="CDD" id="cd00207">
    <property type="entry name" value="fer2"/>
    <property type="match status" value="1"/>
</dbReference>
<dbReference type="Gene3D" id="3.10.20.30">
    <property type="match status" value="1"/>
</dbReference>
<organism evidence="3 4">
    <name type="scientific">Streptomyces avermitilis</name>
    <dbReference type="NCBI Taxonomy" id="33903"/>
    <lineage>
        <taxon>Bacteria</taxon>
        <taxon>Bacillati</taxon>
        <taxon>Actinomycetota</taxon>
        <taxon>Actinomycetes</taxon>
        <taxon>Kitasatosporales</taxon>
        <taxon>Streptomycetaceae</taxon>
        <taxon>Streptomyces</taxon>
    </lineage>
</organism>